<evidence type="ECO:0000259" key="2">
    <source>
        <dbReference type="Pfam" id="PF00899"/>
    </source>
</evidence>
<dbReference type="OrthoDB" id="9804286at2"/>
<evidence type="ECO:0000313" key="4">
    <source>
        <dbReference type="Proteomes" id="UP000001887"/>
    </source>
</evidence>
<feature type="domain" description="THIF-type NAD/FAD binding fold" evidence="2">
    <location>
        <begin position="9"/>
        <end position="240"/>
    </location>
</feature>
<dbReference type="KEGG" id="psl:Psta_2049"/>
<dbReference type="InterPro" id="IPR000594">
    <property type="entry name" value="ThiF_NAD_FAD-bd"/>
</dbReference>
<dbReference type="GO" id="GO:0016779">
    <property type="term" value="F:nucleotidyltransferase activity"/>
    <property type="evidence" value="ECO:0007669"/>
    <property type="project" value="TreeGrafter"/>
</dbReference>
<dbReference type="Pfam" id="PF00899">
    <property type="entry name" value="ThiF"/>
    <property type="match status" value="1"/>
</dbReference>
<dbReference type="STRING" id="530564.Psta_2049"/>
<dbReference type="InterPro" id="IPR045886">
    <property type="entry name" value="ThiF/MoeB/HesA"/>
</dbReference>
<dbReference type="FunFam" id="3.40.50.720:FF:000080">
    <property type="entry name" value="Thiazole biosynthesis adenylyltransferase ThiF"/>
    <property type="match status" value="1"/>
</dbReference>
<dbReference type="GO" id="GO:0005829">
    <property type="term" value="C:cytosol"/>
    <property type="evidence" value="ECO:0007669"/>
    <property type="project" value="TreeGrafter"/>
</dbReference>
<dbReference type="PANTHER" id="PTHR10953:SF102">
    <property type="entry name" value="ADENYLYLTRANSFERASE AND SULFURTRANSFERASE MOCS3"/>
    <property type="match status" value="1"/>
</dbReference>
<dbReference type="GO" id="GO:0004792">
    <property type="term" value="F:thiosulfate-cyanide sulfurtransferase activity"/>
    <property type="evidence" value="ECO:0007669"/>
    <property type="project" value="TreeGrafter"/>
</dbReference>
<comment type="similarity">
    <text evidence="1">Belongs to the HesA/MoeB/ThiF family.</text>
</comment>
<evidence type="ECO:0000256" key="1">
    <source>
        <dbReference type="ARBA" id="ARBA00009919"/>
    </source>
</evidence>
<dbReference type="eggNOG" id="COG0476">
    <property type="taxonomic scope" value="Bacteria"/>
</dbReference>
<sequence>MSDDRFARYSRQVRFASIGKAGQERLAASRALVVGCGALGSMIASHLVRAGVGFTRIVDRDFLELSNLQRQTLYTEADVASGFPKAICAEKHLREINSEVEIEAVVADIVPSNIEQLARNCDVVVDGTDNFETRMLINDVCVKLGIAWVYGGCLGAEGQSMTILPGESPCLRCVMPEPPDAGSSPTCDAAGILGTIIGVIASLQASEAIKILSGNRSAVSKKWTIIDLWDSDVRQLRLDAFGDRSQCPCCGKREFPWLSGERASYSAVLCGRNSVQLSFPGSAGINLAAMAERLRSVGEVSQNKFLVRLKVGDYQITLFADGRAVVSGTEEIAEARSVYAQYIGS</sequence>
<dbReference type="GO" id="GO:0008641">
    <property type="term" value="F:ubiquitin-like modifier activating enzyme activity"/>
    <property type="evidence" value="ECO:0007669"/>
    <property type="project" value="InterPro"/>
</dbReference>
<dbReference type="EMBL" id="CP001848">
    <property type="protein sequence ID" value="ADB16723.1"/>
    <property type="molecule type" value="Genomic_DNA"/>
</dbReference>
<proteinExistence type="inferred from homology"/>
<dbReference type="CDD" id="cd00757">
    <property type="entry name" value="ThiF_MoeB_HesA_family"/>
    <property type="match status" value="1"/>
</dbReference>
<keyword evidence="4" id="KW-1185">Reference proteome</keyword>
<dbReference type="Proteomes" id="UP000001887">
    <property type="component" value="Chromosome"/>
</dbReference>
<gene>
    <name evidence="3" type="ordered locus">Psta_2049</name>
</gene>
<reference evidence="3 4" key="1">
    <citation type="journal article" date="2009" name="Stand. Genomic Sci.">
        <title>Complete genome sequence of Pirellula staleyi type strain (ATCC 27377).</title>
        <authorList>
            <person name="Clum A."/>
            <person name="Tindall B.J."/>
            <person name="Sikorski J."/>
            <person name="Ivanova N."/>
            <person name="Mavrommatis K."/>
            <person name="Lucas S."/>
            <person name="Glavina del Rio T."/>
            <person name="Nolan M."/>
            <person name="Chen F."/>
            <person name="Tice H."/>
            <person name="Pitluck S."/>
            <person name="Cheng J.F."/>
            <person name="Chertkov O."/>
            <person name="Brettin T."/>
            <person name="Han C."/>
            <person name="Detter J.C."/>
            <person name="Kuske C."/>
            <person name="Bruce D."/>
            <person name="Goodwin L."/>
            <person name="Ovchinikova G."/>
            <person name="Pati A."/>
            <person name="Mikhailova N."/>
            <person name="Chen A."/>
            <person name="Palaniappan K."/>
            <person name="Land M."/>
            <person name="Hauser L."/>
            <person name="Chang Y.J."/>
            <person name="Jeffries C.D."/>
            <person name="Chain P."/>
            <person name="Rohde M."/>
            <person name="Goker M."/>
            <person name="Bristow J."/>
            <person name="Eisen J.A."/>
            <person name="Markowitz V."/>
            <person name="Hugenholtz P."/>
            <person name="Kyrpides N.C."/>
            <person name="Klenk H.P."/>
            <person name="Lapidus A."/>
        </authorList>
    </citation>
    <scope>NUCLEOTIDE SEQUENCE [LARGE SCALE GENOMIC DNA]</scope>
    <source>
        <strain evidence="4">ATCC 27377 / DSM 6068 / ICPB 4128</strain>
    </source>
</reference>
<dbReference type="InterPro" id="IPR035985">
    <property type="entry name" value="Ubiquitin-activating_enz"/>
</dbReference>
<organism evidence="3 4">
    <name type="scientific">Pirellula staleyi (strain ATCC 27377 / DSM 6068 / ICPB 4128)</name>
    <name type="common">Pirella staleyi</name>
    <dbReference type="NCBI Taxonomy" id="530564"/>
    <lineage>
        <taxon>Bacteria</taxon>
        <taxon>Pseudomonadati</taxon>
        <taxon>Planctomycetota</taxon>
        <taxon>Planctomycetia</taxon>
        <taxon>Pirellulales</taxon>
        <taxon>Pirellulaceae</taxon>
        <taxon>Pirellula</taxon>
    </lineage>
</organism>
<dbReference type="HOGENOM" id="CLU_013325_10_1_0"/>
<accession>D2R1K4</accession>
<evidence type="ECO:0000313" key="3">
    <source>
        <dbReference type="EMBL" id="ADB16723.1"/>
    </source>
</evidence>
<dbReference type="PANTHER" id="PTHR10953">
    <property type="entry name" value="UBIQUITIN-ACTIVATING ENZYME E1"/>
    <property type="match status" value="1"/>
</dbReference>
<protein>
    <submittedName>
        <fullName evidence="3">UBA/THIF-type NAD/FAD binding protein</fullName>
    </submittedName>
</protein>
<name>D2R1K4_PIRSD</name>
<dbReference type="Gene3D" id="3.40.50.720">
    <property type="entry name" value="NAD(P)-binding Rossmann-like Domain"/>
    <property type="match status" value="1"/>
</dbReference>
<dbReference type="SUPFAM" id="SSF69572">
    <property type="entry name" value="Activating enzymes of the ubiquitin-like proteins"/>
    <property type="match status" value="1"/>
</dbReference>
<dbReference type="GO" id="GO:0008146">
    <property type="term" value="F:sulfotransferase activity"/>
    <property type="evidence" value="ECO:0007669"/>
    <property type="project" value="TreeGrafter"/>
</dbReference>
<dbReference type="AlphaFoldDB" id="D2R1K4"/>